<evidence type="ECO:0000313" key="2">
    <source>
        <dbReference type="EMBL" id="KZL84242.1"/>
    </source>
</evidence>
<feature type="region of interest" description="Disordered" evidence="1">
    <location>
        <begin position="84"/>
        <end position="162"/>
    </location>
</feature>
<comment type="caution">
    <text evidence="2">The sequence shown here is derived from an EMBL/GenBank/DDBJ whole genome shotgun (WGS) entry which is preliminary data.</text>
</comment>
<sequence>MSSKRKSGDWADPRRLPSVREKLSGFVRRGRGLAKKTTLSVLGEPRHERASLDESHKVLPRVQVQDFGTSSLDIDLQTLEAFRIAPQPEKEPEQQKPQRTSSTTPIADMFTRKATTIVPATVNDSSLRESSPSLKASSVNKPGRVPAEERRPGLASSHTAHVSSSAVNVTIINSSHTQSHTRPWPPPETPRAVLPIRTQVPTTSDSKQPNRAQLREPRRVAFVPSSPAPITMPEPITRPRQTADAVVRPQRLPQNAGKRHSTPTAMPSLATVPNSLPAEDTRTDRRRSWQPAPTSRPSGMPTPSAPPSASAPWRGLPNRRASARLGTDRLGWIRELEEGKKNRSTISGDLPVLRTMQGGVADKLARFESKQQQQQQQAPLTRSNSTRSRTSSVADTFSSIGGMATTRSSLDSHRTSSVFSHYDDSFREKMELITGNANRMAADDNEEKPALTRVTSTFVSVERRYRQACVDKAQAV</sequence>
<feature type="region of interest" description="Disordered" evidence="1">
    <location>
        <begin position="37"/>
        <end position="56"/>
    </location>
</feature>
<feature type="compositionally biased region" description="Low complexity" evidence="1">
    <location>
        <begin position="371"/>
        <end position="392"/>
    </location>
</feature>
<feature type="region of interest" description="Disordered" evidence="1">
    <location>
        <begin position="367"/>
        <end position="399"/>
    </location>
</feature>
<evidence type="ECO:0000313" key="3">
    <source>
        <dbReference type="Proteomes" id="UP000076584"/>
    </source>
</evidence>
<protein>
    <submittedName>
        <fullName evidence="2">Uncharacterized protein</fullName>
    </submittedName>
</protein>
<feature type="region of interest" description="Disordered" evidence="1">
    <location>
        <begin position="1"/>
        <end position="23"/>
    </location>
</feature>
<feature type="compositionally biased region" description="Polar residues" evidence="1">
    <location>
        <begin position="122"/>
        <end position="140"/>
    </location>
</feature>
<dbReference type="Proteomes" id="UP000076584">
    <property type="component" value="Unassembled WGS sequence"/>
</dbReference>
<feature type="region of interest" description="Disordered" evidence="1">
    <location>
        <begin position="198"/>
        <end position="217"/>
    </location>
</feature>
<dbReference type="AlphaFoldDB" id="A0A161Y450"/>
<organism evidence="2 3">
    <name type="scientific">Colletotrichum incanum</name>
    <name type="common">Soybean anthracnose fungus</name>
    <dbReference type="NCBI Taxonomy" id="1573173"/>
    <lineage>
        <taxon>Eukaryota</taxon>
        <taxon>Fungi</taxon>
        <taxon>Dikarya</taxon>
        <taxon>Ascomycota</taxon>
        <taxon>Pezizomycotina</taxon>
        <taxon>Sordariomycetes</taxon>
        <taxon>Hypocreomycetidae</taxon>
        <taxon>Glomerellales</taxon>
        <taxon>Glomerellaceae</taxon>
        <taxon>Colletotrichum</taxon>
        <taxon>Colletotrichum spaethianum species complex</taxon>
    </lineage>
</organism>
<keyword evidence="3" id="KW-1185">Reference proteome</keyword>
<evidence type="ECO:0000256" key="1">
    <source>
        <dbReference type="SAM" id="MobiDB-lite"/>
    </source>
</evidence>
<name>A0A161Y450_COLIC</name>
<accession>A0A161Y450</accession>
<proteinExistence type="predicted"/>
<feature type="region of interest" description="Disordered" evidence="1">
    <location>
        <begin position="224"/>
        <end position="320"/>
    </location>
</feature>
<dbReference type="STRING" id="1573173.A0A161Y450"/>
<reference evidence="2 3" key="1">
    <citation type="submission" date="2015-06" db="EMBL/GenBank/DDBJ databases">
        <title>Survival trade-offs in plant roots during colonization by closely related pathogenic and mutualistic fungi.</title>
        <authorList>
            <person name="Hacquard S."/>
            <person name="Kracher B."/>
            <person name="Hiruma K."/>
            <person name="Weinman A."/>
            <person name="Muench P."/>
            <person name="Garrido Oter R."/>
            <person name="Ver Loren van Themaat E."/>
            <person name="Dallerey J.-F."/>
            <person name="Damm U."/>
            <person name="Henrissat B."/>
            <person name="Lespinet O."/>
            <person name="Thon M."/>
            <person name="Kemen E."/>
            <person name="McHardy A.C."/>
            <person name="Schulze-Lefert P."/>
            <person name="O'Connell R.J."/>
        </authorList>
    </citation>
    <scope>NUCLEOTIDE SEQUENCE [LARGE SCALE GENOMIC DNA]</scope>
    <source>
        <strain evidence="2 3">MAFF 238704</strain>
    </source>
</reference>
<feature type="compositionally biased region" description="Polar residues" evidence="1">
    <location>
        <begin position="199"/>
        <end position="211"/>
    </location>
</feature>
<dbReference type="EMBL" id="LFIW01000911">
    <property type="protein sequence ID" value="KZL84242.1"/>
    <property type="molecule type" value="Genomic_DNA"/>
</dbReference>
<gene>
    <name evidence="2" type="ORF">CI238_09922</name>
</gene>
<feature type="compositionally biased region" description="Basic and acidic residues" evidence="1">
    <location>
        <begin position="44"/>
        <end position="56"/>
    </location>
</feature>